<keyword evidence="3" id="KW-1185">Reference proteome</keyword>
<keyword evidence="1" id="KW-0812">Transmembrane</keyword>
<dbReference type="AlphaFoldDB" id="A0A545AR86"/>
<organism evidence="2 3">
    <name type="scientific">Cryptosporangium phraense</name>
    <dbReference type="NCBI Taxonomy" id="2593070"/>
    <lineage>
        <taxon>Bacteria</taxon>
        <taxon>Bacillati</taxon>
        <taxon>Actinomycetota</taxon>
        <taxon>Actinomycetes</taxon>
        <taxon>Cryptosporangiales</taxon>
        <taxon>Cryptosporangiaceae</taxon>
        <taxon>Cryptosporangium</taxon>
    </lineage>
</organism>
<sequence length="226" mass="22378">MAILAVAVGGVVIGGPVLAGAVVAYGVAGRYALARRRRAKAEEAVRAAAAVALAGLADDLRAGATPHIALHTALAALDRLPVPAAVASALAAVRAAVVRHPAGDVVAALRAVPGPLEPAFGRLAAAWALTDSGILLADVVAQLDVELRRLRRATDRAASQTASARATARLIAALPVLGLGVGELLGAAPLAVLTRTPAGAACAAAAVVLHLTGFALAARLSRVTTE</sequence>
<accession>A0A545AR86</accession>
<evidence type="ECO:0000313" key="3">
    <source>
        <dbReference type="Proteomes" id="UP000317982"/>
    </source>
</evidence>
<protein>
    <recommendedName>
        <fullName evidence="4">Type II secretion system protein GspF domain-containing protein</fullName>
    </recommendedName>
</protein>
<gene>
    <name evidence="2" type="ORF">FL583_17635</name>
</gene>
<keyword evidence="1" id="KW-1133">Transmembrane helix</keyword>
<keyword evidence="1" id="KW-0472">Membrane</keyword>
<evidence type="ECO:0008006" key="4">
    <source>
        <dbReference type="Google" id="ProtNLM"/>
    </source>
</evidence>
<reference evidence="2 3" key="1">
    <citation type="submission" date="2019-07" db="EMBL/GenBank/DDBJ databases">
        <title>Cryptosporangium phraense sp. nov., isolated from plant litter.</title>
        <authorList>
            <person name="Suriyachadkun C."/>
        </authorList>
    </citation>
    <scope>NUCLEOTIDE SEQUENCE [LARGE SCALE GENOMIC DNA]</scope>
    <source>
        <strain evidence="2 3">A-T 5661</strain>
    </source>
</reference>
<name>A0A545AR86_9ACTN</name>
<feature type="transmembrane region" description="Helical" evidence="1">
    <location>
        <begin position="198"/>
        <end position="218"/>
    </location>
</feature>
<evidence type="ECO:0000313" key="2">
    <source>
        <dbReference type="EMBL" id="TQS43846.1"/>
    </source>
</evidence>
<feature type="transmembrane region" description="Helical" evidence="1">
    <location>
        <begin position="170"/>
        <end position="192"/>
    </location>
</feature>
<dbReference type="EMBL" id="VIRS01000011">
    <property type="protein sequence ID" value="TQS43846.1"/>
    <property type="molecule type" value="Genomic_DNA"/>
</dbReference>
<feature type="transmembrane region" description="Helical" evidence="1">
    <location>
        <begin position="6"/>
        <end position="28"/>
    </location>
</feature>
<proteinExistence type="predicted"/>
<dbReference type="RefSeq" id="WP_142705757.1">
    <property type="nucleotide sequence ID" value="NZ_VIRS01000011.1"/>
</dbReference>
<dbReference type="OrthoDB" id="3712305at2"/>
<dbReference type="InParanoid" id="A0A545AR86"/>
<dbReference type="Proteomes" id="UP000317982">
    <property type="component" value="Unassembled WGS sequence"/>
</dbReference>
<evidence type="ECO:0000256" key="1">
    <source>
        <dbReference type="SAM" id="Phobius"/>
    </source>
</evidence>
<comment type="caution">
    <text evidence="2">The sequence shown here is derived from an EMBL/GenBank/DDBJ whole genome shotgun (WGS) entry which is preliminary data.</text>
</comment>